<dbReference type="GeneID" id="32469027"/>
<keyword evidence="3" id="KW-1185">Reference proteome</keyword>
<dbReference type="Proteomes" id="UP000756710">
    <property type="component" value="Unassembled WGS sequence"/>
</dbReference>
<dbReference type="Pfam" id="PF26611">
    <property type="entry name" value="MAD7"/>
    <property type="match status" value="1"/>
</dbReference>
<dbReference type="NCBIfam" id="NF047733">
    <property type="entry name" value="antiphage_MADS7"/>
    <property type="match status" value="1"/>
</dbReference>
<dbReference type="HOGENOM" id="CLU_489044_0_0_11"/>
<organism evidence="1">
    <name type="scientific">Streptomyces iranensis</name>
    <dbReference type="NCBI Taxonomy" id="576784"/>
    <lineage>
        <taxon>Bacteria</taxon>
        <taxon>Bacillati</taxon>
        <taxon>Actinomycetota</taxon>
        <taxon>Actinomycetes</taxon>
        <taxon>Kitasatosporales</taxon>
        <taxon>Streptomycetaceae</taxon>
        <taxon>Streptomyces</taxon>
        <taxon>Streptomyces violaceusniger group</taxon>
    </lineage>
</organism>
<dbReference type="AlphaFoldDB" id="A0A060ZU16"/>
<evidence type="ECO:0000313" key="1">
    <source>
        <dbReference type="EMBL" id="CDR06537.1"/>
    </source>
</evidence>
<dbReference type="RefSeq" id="WP_044569975.1">
    <property type="nucleotide sequence ID" value="NZ_BAABDR010000011.1"/>
</dbReference>
<accession>A0A060ZU16</accession>
<dbReference type="EMBL" id="LK022848">
    <property type="protein sequence ID" value="CDR06537.1"/>
    <property type="molecule type" value="Genomic_DNA"/>
</dbReference>
<proteinExistence type="predicted"/>
<name>A0A060ZU16_9ACTN</name>
<reference evidence="2 3" key="2">
    <citation type="submission" date="2021-03" db="EMBL/GenBank/DDBJ databases">
        <title>Genomic Encyclopedia of Type Strains, Phase IV (KMG-IV): sequencing the most valuable type-strain genomes for metagenomic binning, comparative biology and taxonomic classification.</title>
        <authorList>
            <person name="Goeker M."/>
        </authorList>
    </citation>
    <scope>NUCLEOTIDE SEQUENCE [LARGE SCALE GENOMIC DNA]</scope>
    <source>
        <strain evidence="2 3">DSM 41954</strain>
    </source>
</reference>
<sequence length="555" mass="63107">MALTGSLGTFHHPGISRIDYKALDMDRVLTALLARLWHQGMPSKISRAKTLEVDVFVKLFLQHPEVFDGFDRETTTRWTTTHLLDLVNRGKATEAVASPRPLHGFTYRFRNSRKSRPYGADEQLYEMLAENQGALDGLREFFFSDVERATGAITPGPGTDVETQALLHLVEQAGNQMQDRADTSRPRTPYPPLCAEPARQLCEDVMRLLYHQDHMPRTVLVDYLKVLFAFHLSLYHLRMMKLLPAVVEAGAAPASCRKGHVGKDAADRCPYRARLFLDVDGTPATPAALLAERSAEVWYRRIPRFIQATYQVKKLDDFAEHLAVKTDKLSRPHGRNYFTAEEALRLLNKSYRKDRDAFFLQRTNRVRDEEEDTPAELKQITQLGLDPFDEYIEMLMHYKGRYYRSYFVECLDSMLLKHRPGALLAQPRGGRSGGDNSARRFVLDARLLEVLLQVSLLREANDSSGDLKTSPMRVDEFLALLRDRYGLYIDQLPHSDGFSGAHLDDQAALRANSAAFLNRLREIGYYQDMSDAYLTQTITPRYAIGTAAKTGVTTR</sequence>
<dbReference type="InterPro" id="IPR058120">
    <property type="entry name" value="MADS7"/>
</dbReference>
<reference evidence="1" key="1">
    <citation type="submission" date="2014-05" db="EMBL/GenBank/DDBJ databases">
        <authorList>
            <person name="Horn Fabian"/>
        </authorList>
    </citation>
    <scope>NUCLEOTIDE SEQUENCE</scope>
</reference>
<protein>
    <submittedName>
        <fullName evidence="1">Uncharacterized protein</fullName>
    </submittedName>
</protein>
<dbReference type="EMBL" id="JAGGLR010000013">
    <property type="protein sequence ID" value="MBP2064057.1"/>
    <property type="molecule type" value="Genomic_DNA"/>
</dbReference>
<evidence type="ECO:0000313" key="3">
    <source>
        <dbReference type="Proteomes" id="UP000756710"/>
    </source>
</evidence>
<evidence type="ECO:0000313" key="2">
    <source>
        <dbReference type="EMBL" id="MBP2064057.1"/>
    </source>
</evidence>
<gene>
    <name evidence="2" type="ORF">J2Z30_005078</name>
    <name evidence="1" type="ORF">SIRAN3424</name>
</gene>